<evidence type="ECO:0000256" key="3">
    <source>
        <dbReference type="ARBA" id="ARBA00022457"/>
    </source>
</evidence>
<dbReference type="EMBL" id="BONR01000001">
    <property type="protein sequence ID" value="GIG54166.1"/>
    <property type="molecule type" value="Genomic_DNA"/>
</dbReference>
<comment type="catalytic activity">
    <reaction evidence="10">
        <text>8-oxo-dGTP + H2O = 8-oxo-dGMP + diphosphate + H(+)</text>
        <dbReference type="Rhea" id="RHEA:31575"/>
        <dbReference type="ChEBI" id="CHEBI:15377"/>
        <dbReference type="ChEBI" id="CHEBI:15378"/>
        <dbReference type="ChEBI" id="CHEBI:33019"/>
        <dbReference type="ChEBI" id="CHEBI:63224"/>
        <dbReference type="ChEBI" id="CHEBI:77896"/>
        <dbReference type="EC" id="3.6.1.55"/>
    </reaction>
</comment>
<dbReference type="PANTHER" id="PTHR47707">
    <property type="entry name" value="8-OXO-DGTP DIPHOSPHATASE"/>
    <property type="match status" value="1"/>
</dbReference>
<dbReference type="PROSITE" id="PS51462">
    <property type="entry name" value="NUDIX"/>
    <property type="match status" value="1"/>
</dbReference>
<proteinExistence type="inferred from homology"/>
<keyword evidence="5" id="KW-0479">Metal-binding</keyword>
<evidence type="ECO:0000256" key="7">
    <source>
        <dbReference type="ARBA" id="ARBA00022801"/>
    </source>
</evidence>
<dbReference type="InterPro" id="IPR020084">
    <property type="entry name" value="NUDIX_hydrolase_CS"/>
</dbReference>
<dbReference type="InterPro" id="IPR020476">
    <property type="entry name" value="Nudix_hydrolase"/>
</dbReference>
<dbReference type="GO" id="GO:0046872">
    <property type="term" value="F:metal ion binding"/>
    <property type="evidence" value="ECO:0007669"/>
    <property type="project" value="UniProtKB-KW"/>
</dbReference>
<organism evidence="14 15">
    <name type="scientific">Demequina activiva</name>
    <dbReference type="NCBI Taxonomy" id="1582364"/>
    <lineage>
        <taxon>Bacteria</taxon>
        <taxon>Bacillati</taxon>
        <taxon>Actinomycetota</taxon>
        <taxon>Actinomycetes</taxon>
        <taxon>Micrococcales</taxon>
        <taxon>Demequinaceae</taxon>
        <taxon>Demequina</taxon>
    </lineage>
</organism>
<dbReference type="GO" id="GO:0044715">
    <property type="term" value="F:8-oxo-dGDP phosphatase activity"/>
    <property type="evidence" value="ECO:0007669"/>
    <property type="project" value="TreeGrafter"/>
</dbReference>
<evidence type="ECO:0000256" key="1">
    <source>
        <dbReference type="ARBA" id="ARBA00001946"/>
    </source>
</evidence>
<keyword evidence="7 12" id="KW-0378">Hydrolase</keyword>
<dbReference type="GO" id="GO:0035539">
    <property type="term" value="F:8-oxo-7,8-dihydrodeoxyguanosine triphosphate pyrophosphatase activity"/>
    <property type="evidence" value="ECO:0007669"/>
    <property type="project" value="UniProtKB-EC"/>
</dbReference>
<evidence type="ECO:0000313" key="14">
    <source>
        <dbReference type="EMBL" id="GIG54166.1"/>
    </source>
</evidence>
<dbReference type="PROSITE" id="PS00893">
    <property type="entry name" value="NUDIX_BOX"/>
    <property type="match status" value="1"/>
</dbReference>
<keyword evidence="3" id="KW-0515">Mutator protein</keyword>
<dbReference type="GO" id="GO:0044716">
    <property type="term" value="F:8-oxo-GDP phosphatase activity"/>
    <property type="evidence" value="ECO:0007669"/>
    <property type="project" value="TreeGrafter"/>
</dbReference>
<dbReference type="GO" id="GO:0008413">
    <property type="term" value="F:8-oxo-7,8-dihydroguanosine triphosphate pyrophosphatase activity"/>
    <property type="evidence" value="ECO:0007669"/>
    <property type="project" value="TreeGrafter"/>
</dbReference>
<accession>A0A919Q1H0</accession>
<keyword evidence="4" id="KW-0235">DNA replication</keyword>
<evidence type="ECO:0000313" key="15">
    <source>
        <dbReference type="Proteomes" id="UP000652354"/>
    </source>
</evidence>
<feature type="domain" description="Nudix hydrolase" evidence="13">
    <location>
        <begin position="5"/>
        <end position="160"/>
    </location>
</feature>
<dbReference type="GO" id="GO:0006281">
    <property type="term" value="P:DNA repair"/>
    <property type="evidence" value="ECO:0007669"/>
    <property type="project" value="UniProtKB-KW"/>
</dbReference>
<dbReference type="PRINTS" id="PR00502">
    <property type="entry name" value="NUDIXFAMILY"/>
</dbReference>
<dbReference type="Pfam" id="PF00293">
    <property type="entry name" value="NUDIX"/>
    <property type="match status" value="1"/>
</dbReference>
<dbReference type="CDD" id="cd03425">
    <property type="entry name" value="NUDIX_MutT_NudA_like"/>
    <property type="match status" value="1"/>
</dbReference>
<keyword evidence="8" id="KW-0460">Magnesium</keyword>
<evidence type="ECO:0000256" key="12">
    <source>
        <dbReference type="RuleBase" id="RU003476"/>
    </source>
</evidence>
<evidence type="ECO:0000259" key="13">
    <source>
        <dbReference type="PROSITE" id="PS51462"/>
    </source>
</evidence>
<evidence type="ECO:0000256" key="10">
    <source>
        <dbReference type="ARBA" id="ARBA00035861"/>
    </source>
</evidence>
<dbReference type="RefSeq" id="WP_203653669.1">
    <property type="nucleotide sequence ID" value="NZ_BONR01000001.1"/>
</dbReference>
<dbReference type="InterPro" id="IPR047127">
    <property type="entry name" value="MutT-like"/>
</dbReference>
<reference evidence="14" key="1">
    <citation type="submission" date="2021-01" db="EMBL/GenBank/DDBJ databases">
        <title>Whole genome shotgun sequence of Demequina activiva NBRC 110675.</title>
        <authorList>
            <person name="Komaki H."/>
            <person name="Tamura T."/>
        </authorList>
    </citation>
    <scope>NUCLEOTIDE SEQUENCE</scope>
    <source>
        <strain evidence="14">NBRC 110675</strain>
    </source>
</reference>
<sequence length="171" mass="18977">MGEAKTRLVVAAAITDDLLIPRTLLAARRSSPAALAGLWEFPGGKVERGEGAEQALRRELREELGVEVEIGDEVLGPDDGRGIEDQCGEEPVWMLRPGDADVERLVMRVWWARILPGADGATVEPRPLEDHDALRWLEPGGWRDVAWLPADKRIVEALLEDATARHRRAYC</sequence>
<dbReference type="Gene3D" id="3.90.79.10">
    <property type="entry name" value="Nucleoside Triphosphate Pyrophosphohydrolase"/>
    <property type="match status" value="1"/>
</dbReference>
<keyword evidence="15" id="KW-1185">Reference proteome</keyword>
<dbReference type="SUPFAM" id="SSF55811">
    <property type="entry name" value="Nudix"/>
    <property type="match status" value="1"/>
</dbReference>
<evidence type="ECO:0000256" key="9">
    <source>
        <dbReference type="ARBA" id="ARBA00023204"/>
    </source>
</evidence>
<comment type="similarity">
    <text evidence="2 12">Belongs to the Nudix hydrolase family.</text>
</comment>
<evidence type="ECO:0000256" key="6">
    <source>
        <dbReference type="ARBA" id="ARBA00022763"/>
    </source>
</evidence>
<evidence type="ECO:0000256" key="2">
    <source>
        <dbReference type="ARBA" id="ARBA00005582"/>
    </source>
</evidence>
<keyword evidence="9" id="KW-0234">DNA repair</keyword>
<evidence type="ECO:0000256" key="11">
    <source>
        <dbReference type="ARBA" id="ARBA00038905"/>
    </source>
</evidence>
<dbReference type="PANTHER" id="PTHR47707:SF1">
    <property type="entry name" value="NUDIX HYDROLASE FAMILY PROTEIN"/>
    <property type="match status" value="1"/>
</dbReference>
<comment type="caution">
    <text evidence="14">The sequence shown here is derived from an EMBL/GenBank/DDBJ whole genome shotgun (WGS) entry which is preliminary data.</text>
</comment>
<protein>
    <recommendedName>
        <fullName evidence="11">8-oxo-dGTP diphosphatase</fullName>
        <ecNumber evidence="11">3.6.1.55</ecNumber>
    </recommendedName>
</protein>
<dbReference type="Proteomes" id="UP000652354">
    <property type="component" value="Unassembled WGS sequence"/>
</dbReference>
<gene>
    <name evidence="14" type="ORF">Dac01nite_09180</name>
</gene>
<evidence type="ECO:0000256" key="5">
    <source>
        <dbReference type="ARBA" id="ARBA00022723"/>
    </source>
</evidence>
<keyword evidence="6" id="KW-0227">DNA damage</keyword>
<comment type="cofactor">
    <cofactor evidence="1">
        <name>Mg(2+)</name>
        <dbReference type="ChEBI" id="CHEBI:18420"/>
    </cofactor>
</comment>
<evidence type="ECO:0000256" key="4">
    <source>
        <dbReference type="ARBA" id="ARBA00022705"/>
    </source>
</evidence>
<name>A0A919Q1H0_9MICO</name>
<dbReference type="EC" id="3.6.1.55" evidence="11"/>
<dbReference type="GO" id="GO:0006260">
    <property type="term" value="P:DNA replication"/>
    <property type="evidence" value="ECO:0007669"/>
    <property type="project" value="UniProtKB-KW"/>
</dbReference>
<dbReference type="AlphaFoldDB" id="A0A919Q1H0"/>
<evidence type="ECO:0000256" key="8">
    <source>
        <dbReference type="ARBA" id="ARBA00022842"/>
    </source>
</evidence>
<dbReference type="InterPro" id="IPR015797">
    <property type="entry name" value="NUDIX_hydrolase-like_dom_sf"/>
</dbReference>
<dbReference type="InterPro" id="IPR000086">
    <property type="entry name" value="NUDIX_hydrolase_dom"/>
</dbReference>